<dbReference type="AlphaFoldDB" id="A0A1B9G387"/>
<evidence type="ECO:0000313" key="3">
    <source>
        <dbReference type="EMBL" id="WVW84138.1"/>
    </source>
</evidence>
<dbReference type="EMBL" id="KI894021">
    <property type="protein sequence ID" value="OCF25470.1"/>
    <property type="molecule type" value="Genomic_DNA"/>
</dbReference>
<dbReference type="RefSeq" id="XP_019046540.1">
    <property type="nucleotide sequence ID" value="XM_019191910.1"/>
</dbReference>
<gene>
    <name evidence="2" type="ORF">I302_05290</name>
    <name evidence="3" type="ORF">I302_106167</name>
</gene>
<reference evidence="3" key="4">
    <citation type="submission" date="2024-02" db="EMBL/GenBank/DDBJ databases">
        <title>Comparative genomics of Cryptococcus and Kwoniella reveals pathogenesis evolution and contrasting modes of karyotype evolution via chromosome fusion or intercentromeric recombination.</title>
        <authorList>
            <person name="Coelho M.A."/>
            <person name="David-Palma M."/>
            <person name="Shea T."/>
            <person name="Bowers K."/>
            <person name="McGinley-Smith S."/>
            <person name="Mohammad A.W."/>
            <person name="Gnirke A."/>
            <person name="Yurkov A.M."/>
            <person name="Nowrousian M."/>
            <person name="Sun S."/>
            <person name="Cuomo C.A."/>
            <person name="Heitman J."/>
        </authorList>
    </citation>
    <scope>NUCLEOTIDE SEQUENCE</scope>
    <source>
        <strain evidence="3">CBS 10118</strain>
    </source>
</reference>
<reference evidence="2" key="1">
    <citation type="submission" date="2013-07" db="EMBL/GenBank/DDBJ databases">
        <title>The Genome Sequence of Cryptococcus bestiolae CBS10118.</title>
        <authorList>
            <consortium name="The Broad Institute Genome Sequencing Platform"/>
            <person name="Cuomo C."/>
            <person name="Litvintseva A."/>
            <person name="Chen Y."/>
            <person name="Heitman J."/>
            <person name="Sun S."/>
            <person name="Springer D."/>
            <person name="Dromer F."/>
            <person name="Young S.K."/>
            <person name="Zeng Q."/>
            <person name="Gargeya S."/>
            <person name="Fitzgerald M."/>
            <person name="Abouelleil A."/>
            <person name="Alvarado L."/>
            <person name="Berlin A.M."/>
            <person name="Chapman S.B."/>
            <person name="Dewar J."/>
            <person name="Goldberg J."/>
            <person name="Griggs A."/>
            <person name="Gujja S."/>
            <person name="Hansen M."/>
            <person name="Howarth C."/>
            <person name="Imamovic A."/>
            <person name="Larimer J."/>
            <person name="McCowan C."/>
            <person name="Murphy C."/>
            <person name="Pearson M."/>
            <person name="Priest M."/>
            <person name="Roberts A."/>
            <person name="Saif S."/>
            <person name="Shea T."/>
            <person name="Sykes S."/>
            <person name="Wortman J."/>
            <person name="Nusbaum C."/>
            <person name="Birren B."/>
        </authorList>
    </citation>
    <scope>NUCLEOTIDE SEQUENCE [LARGE SCALE GENOMIC DNA]</scope>
    <source>
        <strain evidence="2">CBS 10118</strain>
    </source>
</reference>
<evidence type="ECO:0000313" key="2">
    <source>
        <dbReference type="EMBL" id="OCF25470.1"/>
    </source>
</evidence>
<evidence type="ECO:0000313" key="4">
    <source>
        <dbReference type="Proteomes" id="UP000092730"/>
    </source>
</evidence>
<organism evidence="2">
    <name type="scientific">Kwoniella bestiolae CBS 10118</name>
    <dbReference type="NCBI Taxonomy" id="1296100"/>
    <lineage>
        <taxon>Eukaryota</taxon>
        <taxon>Fungi</taxon>
        <taxon>Dikarya</taxon>
        <taxon>Basidiomycota</taxon>
        <taxon>Agaricomycotina</taxon>
        <taxon>Tremellomycetes</taxon>
        <taxon>Tremellales</taxon>
        <taxon>Cryptococcaceae</taxon>
        <taxon>Kwoniella</taxon>
    </lineage>
</organism>
<reference evidence="3" key="2">
    <citation type="submission" date="2013-07" db="EMBL/GenBank/DDBJ databases">
        <authorList>
            <consortium name="The Broad Institute Genome Sequencing Platform"/>
            <person name="Cuomo C."/>
            <person name="Litvintseva A."/>
            <person name="Chen Y."/>
            <person name="Heitman J."/>
            <person name="Sun S."/>
            <person name="Springer D."/>
            <person name="Dromer F."/>
            <person name="Young S.K."/>
            <person name="Zeng Q."/>
            <person name="Gargeya S."/>
            <person name="Fitzgerald M."/>
            <person name="Abouelleil A."/>
            <person name="Alvarado L."/>
            <person name="Berlin A.M."/>
            <person name="Chapman S.B."/>
            <person name="Dewar J."/>
            <person name="Goldberg J."/>
            <person name="Griggs A."/>
            <person name="Gujja S."/>
            <person name="Hansen M."/>
            <person name="Howarth C."/>
            <person name="Imamovic A."/>
            <person name="Larimer J."/>
            <person name="McCowan C."/>
            <person name="Murphy C."/>
            <person name="Pearson M."/>
            <person name="Priest M."/>
            <person name="Roberts A."/>
            <person name="Saif S."/>
            <person name="Shea T."/>
            <person name="Sykes S."/>
            <person name="Wortman J."/>
            <person name="Nusbaum C."/>
            <person name="Birren B."/>
        </authorList>
    </citation>
    <scope>NUCLEOTIDE SEQUENCE</scope>
    <source>
        <strain evidence="3">CBS 10118</strain>
    </source>
</reference>
<dbReference type="VEuPathDB" id="FungiDB:I302_05290"/>
<feature type="compositionally biased region" description="Polar residues" evidence="1">
    <location>
        <begin position="13"/>
        <end position="23"/>
    </location>
</feature>
<reference evidence="2" key="3">
    <citation type="submission" date="2014-01" db="EMBL/GenBank/DDBJ databases">
        <title>Evolution of pathogenesis and genome organization in the Tremellales.</title>
        <authorList>
            <person name="Cuomo C."/>
            <person name="Litvintseva A."/>
            <person name="Heitman J."/>
            <person name="Chen Y."/>
            <person name="Sun S."/>
            <person name="Springer D."/>
            <person name="Dromer F."/>
            <person name="Young S."/>
            <person name="Zeng Q."/>
            <person name="Chapman S."/>
            <person name="Gujja S."/>
            <person name="Saif S."/>
            <person name="Birren B."/>
        </authorList>
    </citation>
    <scope>NUCLEOTIDE SEQUENCE</scope>
    <source>
        <strain evidence="2">CBS 10118</strain>
    </source>
</reference>
<dbReference type="InterPro" id="IPR016024">
    <property type="entry name" value="ARM-type_fold"/>
</dbReference>
<name>A0A1B9G387_9TREE</name>
<feature type="region of interest" description="Disordered" evidence="1">
    <location>
        <begin position="1"/>
        <end position="23"/>
    </location>
</feature>
<accession>A0A1B9G387</accession>
<dbReference type="SUPFAM" id="SSF48371">
    <property type="entry name" value="ARM repeat"/>
    <property type="match status" value="1"/>
</dbReference>
<dbReference type="EMBL" id="CP144544">
    <property type="protein sequence ID" value="WVW84138.1"/>
    <property type="molecule type" value="Genomic_DNA"/>
</dbReference>
<keyword evidence="4" id="KW-1185">Reference proteome</keyword>
<sequence length="244" mass="27536">MFYPPPSKRARQDSSTSTSTEHPQLTQLNHALTTLPPPQLTQILQIVLPHHPHALADFLTHHQAYLSSLEDARRKAPPKDFDHLSKSVWKELNITHRKLRPSQQFEVIGDIQEVIEDAIKTILRGCKDSPRVETKLSALETLRKIGKSMILCDEGEIRKGIIHYTPSVLADAMVEILHGMDEGEMDRLEETETPGGIRWLESQYGRYGVNVFGAVLYVLDGDDDEEEDGSDEEEDGSDEEGEED</sequence>
<dbReference type="Proteomes" id="UP000092730">
    <property type="component" value="Chromosome 4"/>
</dbReference>
<proteinExistence type="predicted"/>
<dbReference type="OrthoDB" id="2564309at2759"/>
<evidence type="ECO:0000256" key="1">
    <source>
        <dbReference type="SAM" id="MobiDB-lite"/>
    </source>
</evidence>
<dbReference type="GeneID" id="30209689"/>
<feature type="region of interest" description="Disordered" evidence="1">
    <location>
        <begin position="220"/>
        <end position="244"/>
    </location>
</feature>
<dbReference type="KEGG" id="kbi:30209689"/>
<protein>
    <submittedName>
        <fullName evidence="2">Uncharacterized protein</fullName>
    </submittedName>
</protein>